<comment type="caution">
    <text evidence="1">The sequence shown here is derived from an EMBL/GenBank/DDBJ whole genome shotgun (WGS) entry which is preliminary data.</text>
</comment>
<sequence length="87" mass="10289">MEITGSHKRRVTPRKIVNGLVLNHELDLLEIRVNELRDSVDYYVIVEANYTFFGTRKPLHLTIQHECRVFERARAQNQTRCNNLPKL</sequence>
<dbReference type="GO" id="GO:0006044">
    <property type="term" value="P:N-acetylglucosamine metabolic process"/>
    <property type="evidence" value="ECO:0007669"/>
    <property type="project" value="TreeGrafter"/>
</dbReference>
<dbReference type="VEuPathDB" id="VectorBase:HLOH_058768"/>
<gene>
    <name evidence="1" type="ORF">HPB48_014740</name>
</gene>
<proteinExistence type="predicted"/>
<keyword evidence="2" id="KW-1185">Reference proteome</keyword>
<dbReference type="InterPro" id="IPR006813">
    <property type="entry name" value="Glyco_trans_17"/>
</dbReference>
<organism evidence="1 2">
    <name type="scientific">Haemaphysalis longicornis</name>
    <name type="common">Bush tick</name>
    <dbReference type="NCBI Taxonomy" id="44386"/>
    <lineage>
        <taxon>Eukaryota</taxon>
        <taxon>Metazoa</taxon>
        <taxon>Ecdysozoa</taxon>
        <taxon>Arthropoda</taxon>
        <taxon>Chelicerata</taxon>
        <taxon>Arachnida</taxon>
        <taxon>Acari</taxon>
        <taxon>Parasitiformes</taxon>
        <taxon>Ixodida</taxon>
        <taxon>Ixodoidea</taxon>
        <taxon>Ixodidae</taxon>
        <taxon>Haemaphysalinae</taxon>
        <taxon>Haemaphysalis</taxon>
    </lineage>
</organism>
<dbReference type="EMBL" id="JABSTR010000011">
    <property type="protein sequence ID" value="KAH9382247.1"/>
    <property type="molecule type" value="Genomic_DNA"/>
</dbReference>
<reference evidence="1 2" key="1">
    <citation type="journal article" date="2020" name="Cell">
        <title>Large-Scale Comparative Analyses of Tick Genomes Elucidate Their Genetic Diversity and Vector Capacities.</title>
        <authorList>
            <consortium name="Tick Genome and Microbiome Consortium (TIGMIC)"/>
            <person name="Jia N."/>
            <person name="Wang J."/>
            <person name="Shi W."/>
            <person name="Du L."/>
            <person name="Sun Y."/>
            <person name="Zhan W."/>
            <person name="Jiang J.F."/>
            <person name="Wang Q."/>
            <person name="Zhang B."/>
            <person name="Ji P."/>
            <person name="Bell-Sakyi L."/>
            <person name="Cui X.M."/>
            <person name="Yuan T.T."/>
            <person name="Jiang B.G."/>
            <person name="Yang W.F."/>
            <person name="Lam T.T."/>
            <person name="Chang Q.C."/>
            <person name="Ding S.J."/>
            <person name="Wang X.J."/>
            <person name="Zhu J.G."/>
            <person name="Ruan X.D."/>
            <person name="Zhao L."/>
            <person name="Wei J.T."/>
            <person name="Ye R.Z."/>
            <person name="Que T.C."/>
            <person name="Du C.H."/>
            <person name="Zhou Y.H."/>
            <person name="Cheng J.X."/>
            <person name="Dai P.F."/>
            <person name="Guo W.B."/>
            <person name="Han X.H."/>
            <person name="Huang E.J."/>
            <person name="Li L.F."/>
            <person name="Wei W."/>
            <person name="Gao Y.C."/>
            <person name="Liu J.Z."/>
            <person name="Shao H.Z."/>
            <person name="Wang X."/>
            <person name="Wang C.C."/>
            <person name="Yang T.C."/>
            <person name="Huo Q.B."/>
            <person name="Li W."/>
            <person name="Chen H.Y."/>
            <person name="Chen S.E."/>
            <person name="Zhou L.G."/>
            <person name="Ni X.B."/>
            <person name="Tian J.H."/>
            <person name="Sheng Y."/>
            <person name="Liu T."/>
            <person name="Pan Y.S."/>
            <person name="Xia L.Y."/>
            <person name="Li J."/>
            <person name="Zhao F."/>
            <person name="Cao W.C."/>
        </authorList>
    </citation>
    <scope>NUCLEOTIDE SEQUENCE [LARGE SCALE GENOMIC DNA]</scope>
    <source>
        <strain evidence="1">HaeL-2018</strain>
    </source>
</reference>
<evidence type="ECO:0000313" key="2">
    <source>
        <dbReference type="Proteomes" id="UP000821853"/>
    </source>
</evidence>
<name>A0A9J6H601_HAELO</name>
<dbReference type="OrthoDB" id="6474464at2759"/>
<dbReference type="PANTHER" id="PTHR12224:SF0">
    <property type="entry name" value="BETA-1,4-MANNOSYL-GLYCOPROTEIN 4-BETA-N-ACETYLGLUCOSAMINYLTRANSFERASE"/>
    <property type="match status" value="1"/>
</dbReference>
<dbReference type="Proteomes" id="UP000821853">
    <property type="component" value="Chromosome 9"/>
</dbReference>
<evidence type="ECO:0000313" key="1">
    <source>
        <dbReference type="EMBL" id="KAH9382247.1"/>
    </source>
</evidence>
<dbReference type="Pfam" id="PF04724">
    <property type="entry name" value="Glyco_transf_17"/>
    <property type="match status" value="1"/>
</dbReference>
<protein>
    <submittedName>
        <fullName evidence="1">Uncharacterized protein</fullName>
    </submittedName>
</protein>
<dbReference type="GO" id="GO:0016020">
    <property type="term" value="C:membrane"/>
    <property type="evidence" value="ECO:0007669"/>
    <property type="project" value="InterPro"/>
</dbReference>
<dbReference type="PANTHER" id="PTHR12224">
    <property type="entry name" value="BETA-1,4-MANNOSYL-GLYCOPROTEIN BETA-1,4-N-ACETYLGLUCOSAMINYL-TRANSFERASE"/>
    <property type="match status" value="1"/>
</dbReference>
<accession>A0A9J6H601</accession>
<dbReference type="AlphaFoldDB" id="A0A9J6H601"/>
<dbReference type="GO" id="GO:0003830">
    <property type="term" value="F:beta-1,4-mannosylglycoprotein 4-beta-N-acetylglucosaminyltransferase activity"/>
    <property type="evidence" value="ECO:0007669"/>
    <property type="project" value="InterPro"/>
</dbReference>